<feature type="region of interest" description="Disordered" evidence="1">
    <location>
        <begin position="161"/>
        <end position="190"/>
    </location>
</feature>
<reference evidence="3" key="1">
    <citation type="journal article" date="2021" name="Open Biol.">
        <title>Shared evolutionary footprints suggest mitochondrial oxidative damage underlies multiple complex I losses in fungi.</title>
        <authorList>
            <person name="Schikora-Tamarit M.A."/>
            <person name="Marcet-Houben M."/>
            <person name="Nosek J."/>
            <person name="Gabaldon T."/>
        </authorList>
    </citation>
    <scope>NUCLEOTIDE SEQUENCE</scope>
    <source>
        <strain evidence="3">NCAIM Y.01608</strain>
    </source>
</reference>
<feature type="domain" description="CBM21" evidence="2">
    <location>
        <begin position="217"/>
        <end position="336"/>
    </location>
</feature>
<gene>
    <name evidence="3" type="ORF">OGATHE_004078</name>
</gene>
<dbReference type="InterPro" id="IPR005036">
    <property type="entry name" value="CBM21_dom"/>
</dbReference>
<accession>A0A9P8P4A8</accession>
<feature type="compositionally biased region" description="Low complexity" evidence="1">
    <location>
        <begin position="161"/>
        <end position="174"/>
    </location>
</feature>
<dbReference type="PANTHER" id="PTHR12307">
    <property type="entry name" value="PROTEIN PHOSPHATASE 1 REGULATORY SUBUNIT"/>
    <property type="match status" value="1"/>
</dbReference>
<evidence type="ECO:0000259" key="2">
    <source>
        <dbReference type="PROSITE" id="PS51159"/>
    </source>
</evidence>
<dbReference type="PROSITE" id="PS51159">
    <property type="entry name" value="CBM21"/>
    <property type="match status" value="1"/>
</dbReference>
<dbReference type="InterPro" id="IPR050782">
    <property type="entry name" value="PP1_regulatory_subunit_3"/>
</dbReference>
<evidence type="ECO:0000313" key="3">
    <source>
        <dbReference type="EMBL" id="KAH3665263.1"/>
    </source>
</evidence>
<dbReference type="PANTHER" id="PTHR12307:SF36">
    <property type="entry name" value="GLYCOGEN-BINDING SUBUNIT 76A"/>
    <property type="match status" value="1"/>
</dbReference>
<keyword evidence="4" id="KW-1185">Reference proteome</keyword>
<evidence type="ECO:0000313" key="4">
    <source>
        <dbReference type="Proteomes" id="UP000788993"/>
    </source>
</evidence>
<feature type="compositionally biased region" description="Low complexity" evidence="1">
    <location>
        <begin position="29"/>
        <end position="53"/>
    </location>
</feature>
<evidence type="ECO:0000256" key="1">
    <source>
        <dbReference type="SAM" id="MobiDB-lite"/>
    </source>
</evidence>
<protein>
    <recommendedName>
        <fullName evidence="2">CBM21 domain-containing protein</fullName>
    </recommendedName>
</protein>
<dbReference type="Proteomes" id="UP000788993">
    <property type="component" value="Unassembled WGS sequence"/>
</dbReference>
<dbReference type="GO" id="GO:0008157">
    <property type="term" value="F:protein phosphatase 1 binding"/>
    <property type="evidence" value="ECO:0007669"/>
    <property type="project" value="TreeGrafter"/>
</dbReference>
<dbReference type="AlphaFoldDB" id="A0A9P8P4A8"/>
<feature type="region of interest" description="Disordered" evidence="1">
    <location>
        <begin position="28"/>
        <end position="53"/>
    </location>
</feature>
<dbReference type="Gene3D" id="2.60.40.2440">
    <property type="entry name" value="Carbohydrate binding type-21 domain"/>
    <property type="match status" value="1"/>
</dbReference>
<dbReference type="EMBL" id="JAEUBD010001178">
    <property type="protein sequence ID" value="KAH3665263.1"/>
    <property type="molecule type" value="Genomic_DNA"/>
</dbReference>
<sequence length="479" mass="53973">MPYLGPRSFDTAPLTTNNLAYLNNKLAESHPSPNVSRSSSISTSPEETLSITTPLSTISSTSSVTDIIPSSAGHEGELDNDDNQTVVFQHEDASSSSISTITELKPSLLRKKSGELVKSSLKLPSLKRSSSMPNAKSVRFANRLEDIKFFDKLERPTAVSAEASPVGSPVSSPSLRPSWDFASPEEGDSDNTTDYLSEYWEILHNDVPHTSNVVNFGKFNSDKPIILESLKLNSTKDSLIGFVYVRNLGYEKKILIKLTFDDWNSFIEIDNANYISSNHIFRYMEDGVSYDKFSFIIKLRNLGIYKLQMNLKFCIKYQVNQMEYWENNDTKNYTVTLKKITKRGIQRRKSFDTDLDDIKFRLKTNMNFNDSFSLPFTTQSQRNFEPRTSKHYLLRKINSESAIPTLSSLTPTSCSLPPTTLKSNYSPPSAYNITPKSLAASSDPLYHKIIENYCFFGSPSHQLKGHDQVPDYADSFCLS</sequence>
<name>A0A9P8P4A8_9ASCO</name>
<dbReference type="GO" id="GO:0000164">
    <property type="term" value="C:protein phosphatase type 1 complex"/>
    <property type="evidence" value="ECO:0007669"/>
    <property type="project" value="TreeGrafter"/>
</dbReference>
<dbReference type="GO" id="GO:0005979">
    <property type="term" value="P:regulation of glycogen biosynthetic process"/>
    <property type="evidence" value="ECO:0007669"/>
    <property type="project" value="TreeGrafter"/>
</dbReference>
<proteinExistence type="predicted"/>
<dbReference type="InterPro" id="IPR038175">
    <property type="entry name" value="CBM21_dom_sf"/>
</dbReference>
<reference evidence="3" key="2">
    <citation type="submission" date="2021-01" db="EMBL/GenBank/DDBJ databases">
        <authorList>
            <person name="Schikora-Tamarit M.A."/>
        </authorList>
    </citation>
    <scope>NUCLEOTIDE SEQUENCE</scope>
    <source>
        <strain evidence="3">NCAIM Y.01608</strain>
    </source>
</reference>
<organism evidence="3 4">
    <name type="scientific">Ogataea polymorpha</name>
    <dbReference type="NCBI Taxonomy" id="460523"/>
    <lineage>
        <taxon>Eukaryota</taxon>
        <taxon>Fungi</taxon>
        <taxon>Dikarya</taxon>
        <taxon>Ascomycota</taxon>
        <taxon>Saccharomycotina</taxon>
        <taxon>Pichiomycetes</taxon>
        <taxon>Pichiales</taxon>
        <taxon>Pichiaceae</taxon>
        <taxon>Ogataea</taxon>
    </lineage>
</organism>
<dbReference type="GO" id="GO:2001069">
    <property type="term" value="F:glycogen binding"/>
    <property type="evidence" value="ECO:0007669"/>
    <property type="project" value="TreeGrafter"/>
</dbReference>
<dbReference type="Pfam" id="PF03370">
    <property type="entry name" value="CBM_21"/>
    <property type="match status" value="1"/>
</dbReference>
<comment type="caution">
    <text evidence="3">The sequence shown here is derived from an EMBL/GenBank/DDBJ whole genome shotgun (WGS) entry which is preliminary data.</text>
</comment>